<organism evidence="4 5">
    <name type="scientific">Elliptochloris bilobata</name>
    <dbReference type="NCBI Taxonomy" id="381761"/>
    <lineage>
        <taxon>Eukaryota</taxon>
        <taxon>Viridiplantae</taxon>
        <taxon>Chlorophyta</taxon>
        <taxon>core chlorophytes</taxon>
        <taxon>Trebouxiophyceae</taxon>
        <taxon>Trebouxiophyceae incertae sedis</taxon>
        <taxon>Elliptochloris clade</taxon>
        <taxon>Elliptochloris</taxon>
    </lineage>
</organism>
<sequence length="1010" mass="107060">MCLFSERTNFISDMVSGAATFGAHGHFVLVPLACRCVLRRAALPARGGWSPQSVGSAPPHVTFWSRAADDDLVVEGVGPLLERLSAQAFVGRDEPDALVLGLESGCGATHMVDIALGQLHCRRFLAAARNKLWWMTPEWGRRGGELPPETQFLLLELGTRGPYAVLLPLIDNSVFRATLRRSPEGDGDDVVLRIESGDEAVRGDRWASALLAAAGPDPFALVERAVTRAAALSGGARPLRDKQLPEILDMFGWCTWDAFYSNVSARGLHEGVRSLVDGGVPPGFLIIDDGWQCTDVDEPLRQAPMQPPKALRMPETEETAEEFVGAELEMLAMGAKSIPPSSTLGVALEALSVDGETPEHHLPKGSAIHESDELPWNKGRKTRRSRPGQGQMHSSNGSGGPGGAGEGAEGEAASSGLHDEAGARADGAQSNAAGPRQPGSAEADSGKVLVKTDGSASTGVTAQQGVLVPARTEVAATPVKSHPRVAMWLVSAVAQRFGGLLFGLLEMTLVKFYQYVVDPAPPGSWPVRLFARLARGPLKQMLLEFYAASGDFTRRLTSIRANAKFSAPDAGPEDYFSGRSDNLGAVVASLRATFGLRHIYCWHGLSAYWSGVAPEEPGMAAYQARLVYAQPTAGLAEIEPSMAWNPSVVSGVGVVADVRKLYSDMHSYLSSSGITGVKVDCQAGVGLIGSRLGGGPAVAARYHAALEDSIARHFPNNAMINCMCHSTENLYRMQHTAVARASDDFYPRDPTSSHPHIAACAYNTLFLSAILHPDWDMFHSKHPAAELHAAARAVSGAAVYVSDLPGAHDFALLRRMVLPDGSVLRARLPGRPTRDSLFSDVLRDRRALLKVWNVNACSGCVGVFNLQGAAWDRRRRQFVQHDARPPALEATEGLPVQLDVGCAAVVTLAPVMELGGVAFAAVGTPGMLNAGGAVLRCSLAPAPGDAAGSGICAEVAARGVGELVMLASARPASIELDGAPVGFTYDAVQSRLSVELPPQAPLDHTLLVSF</sequence>
<dbReference type="InterPro" id="IPR008811">
    <property type="entry name" value="Glycosyl_hydrolases_36"/>
</dbReference>
<dbReference type="PANTHER" id="PTHR31268">
    <property type="match status" value="1"/>
</dbReference>
<dbReference type="EMBL" id="JALJOU010000033">
    <property type="protein sequence ID" value="KAK9834142.1"/>
    <property type="molecule type" value="Genomic_DNA"/>
</dbReference>
<proteinExistence type="inferred from homology"/>
<comment type="similarity">
    <text evidence="1">Belongs to the glycosyl hydrolases 36 family.</text>
</comment>
<evidence type="ECO:0000313" key="5">
    <source>
        <dbReference type="Proteomes" id="UP001445335"/>
    </source>
</evidence>
<dbReference type="PANTHER" id="PTHR31268:SF32">
    <property type="entry name" value="GALACTINOL--SUCROSE GALACTOSYLTRANSFERASE 2-RELATED"/>
    <property type="match status" value="1"/>
</dbReference>
<evidence type="ECO:0000256" key="3">
    <source>
        <dbReference type="SAM" id="MobiDB-lite"/>
    </source>
</evidence>
<protein>
    <recommendedName>
        <fullName evidence="6">Raffinose synthase</fullName>
    </recommendedName>
</protein>
<accession>A0AAW1RK89</accession>
<gene>
    <name evidence="4" type="ORF">WJX81_002102</name>
</gene>
<dbReference type="InterPro" id="IPR017853">
    <property type="entry name" value="GH"/>
</dbReference>
<dbReference type="Proteomes" id="UP001445335">
    <property type="component" value="Unassembled WGS sequence"/>
</dbReference>
<feature type="compositionally biased region" description="Gly residues" evidence="3">
    <location>
        <begin position="397"/>
        <end position="407"/>
    </location>
</feature>
<feature type="compositionally biased region" description="Basic and acidic residues" evidence="3">
    <location>
        <begin position="357"/>
        <end position="372"/>
    </location>
</feature>
<evidence type="ECO:0000256" key="2">
    <source>
        <dbReference type="ARBA" id="ARBA00023277"/>
    </source>
</evidence>
<name>A0AAW1RK89_9CHLO</name>
<evidence type="ECO:0000313" key="4">
    <source>
        <dbReference type="EMBL" id="KAK9834142.1"/>
    </source>
</evidence>
<feature type="region of interest" description="Disordered" evidence="3">
    <location>
        <begin position="355"/>
        <end position="445"/>
    </location>
</feature>
<reference evidence="4 5" key="1">
    <citation type="journal article" date="2024" name="Nat. Commun.">
        <title>Phylogenomics reveals the evolutionary origins of lichenization in chlorophyte algae.</title>
        <authorList>
            <person name="Puginier C."/>
            <person name="Libourel C."/>
            <person name="Otte J."/>
            <person name="Skaloud P."/>
            <person name="Haon M."/>
            <person name="Grisel S."/>
            <person name="Petersen M."/>
            <person name="Berrin J.G."/>
            <person name="Delaux P.M."/>
            <person name="Dal Grande F."/>
            <person name="Keller J."/>
        </authorList>
    </citation>
    <scope>NUCLEOTIDE SEQUENCE [LARGE SCALE GENOMIC DNA]</scope>
    <source>
        <strain evidence="4 5">SAG 245.80</strain>
    </source>
</reference>
<keyword evidence="5" id="KW-1185">Reference proteome</keyword>
<dbReference type="Pfam" id="PF05691">
    <property type="entry name" value="Raffinose_syn"/>
    <property type="match status" value="3"/>
</dbReference>
<evidence type="ECO:0000256" key="1">
    <source>
        <dbReference type="ARBA" id="ARBA00007240"/>
    </source>
</evidence>
<dbReference type="SUPFAM" id="SSF51445">
    <property type="entry name" value="(Trans)glycosidases"/>
    <property type="match status" value="2"/>
</dbReference>
<dbReference type="AlphaFoldDB" id="A0AAW1RK89"/>
<keyword evidence="2" id="KW-0119">Carbohydrate metabolism</keyword>
<evidence type="ECO:0008006" key="6">
    <source>
        <dbReference type="Google" id="ProtNLM"/>
    </source>
</evidence>
<comment type="caution">
    <text evidence="4">The sequence shown here is derived from an EMBL/GenBank/DDBJ whole genome shotgun (WGS) entry which is preliminary data.</text>
</comment>